<gene>
    <name evidence="2" type="ORF">SDC9_36507</name>
</gene>
<organism evidence="2">
    <name type="scientific">bioreactor metagenome</name>
    <dbReference type="NCBI Taxonomy" id="1076179"/>
    <lineage>
        <taxon>unclassified sequences</taxon>
        <taxon>metagenomes</taxon>
        <taxon>ecological metagenomes</taxon>
    </lineage>
</organism>
<dbReference type="EMBL" id="VSSQ01000304">
    <property type="protein sequence ID" value="MPL90457.1"/>
    <property type="molecule type" value="Genomic_DNA"/>
</dbReference>
<dbReference type="AlphaFoldDB" id="A0A644VGU1"/>
<reference evidence="2" key="1">
    <citation type="submission" date="2019-08" db="EMBL/GenBank/DDBJ databases">
        <authorList>
            <person name="Kucharzyk K."/>
            <person name="Murdoch R.W."/>
            <person name="Higgins S."/>
            <person name="Loffler F."/>
        </authorList>
    </citation>
    <scope>NUCLEOTIDE SEQUENCE</scope>
</reference>
<name>A0A644VGU1_9ZZZZ</name>
<accession>A0A644VGU1</accession>
<comment type="caution">
    <text evidence="2">The sequence shown here is derived from an EMBL/GenBank/DDBJ whole genome shotgun (WGS) entry which is preliminary data.</text>
</comment>
<evidence type="ECO:0000256" key="1">
    <source>
        <dbReference type="SAM" id="MobiDB-lite"/>
    </source>
</evidence>
<sequence length="479" mass="53120">MLRALAAGISVQHRLGADLRRPGPLAPVARRQPVPALEGARKRAHFGIAKPEGKLGHAERGFREQHQRQLAPHLVDQILEPAALLPEPALQRPGRQRKPGRDILEPRIARAQQVDNLVAHRADDAACRGARRDPGKHLRQHRMQDRIAVRHRPLERLGAQQDRIYRLIEAQVAGEGAAVFLGAERARMFEMHLERRPAAPHRLAQDVAEHAKRQFRILPPIQDRAVAQLIVDATDAPGHADAEHAVALMHREGALDAAQRRAECRRGHREIAEQPHRLGAELMSEPQAEALVAGRLHRAVEHVAEVAHRDRARRLVGKPHVETGAGQHPVRVAAIRADELLEPAGDAGEDMRAGHGGRADLVERCQIHGRISPSPKAIRQLHHSPRRRLRSAAGLCRLLSHSVPNCADRRRNARFLPGSSSGAAAIRQKRGAGAAFRPATLWRLAKNLSRQGKFARPCGRILSARAREGRIKELDDERR</sequence>
<protein>
    <submittedName>
        <fullName evidence="2">Uncharacterized protein</fullName>
    </submittedName>
</protein>
<feature type="region of interest" description="Disordered" evidence="1">
    <location>
        <begin position="85"/>
        <end position="104"/>
    </location>
</feature>
<evidence type="ECO:0000313" key="2">
    <source>
        <dbReference type="EMBL" id="MPL90457.1"/>
    </source>
</evidence>
<proteinExistence type="predicted"/>